<reference evidence="2 3" key="1">
    <citation type="journal article" date="2018" name="Genomics">
        <title>Molecular footprints of inshore aquatic adaptation in Indo-Pacific humpback dolphin (Sousa chinensis).</title>
        <authorList>
            <person name="Ming Y."/>
            <person name="Jian J."/>
            <person name="Yu F."/>
            <person name="Yu X."/>
            <person name="Wang J."/>
            <person name="Liu W."/>
        </authorList>
    </citation>
    <scope>NUCLEOTIDE SEQUENCE [LARGE SCALE GENOMIC DNA]</scope>
    <source>
        <strain evidence="2">MY-2018</strain>
        <tissue evidence="2">Skin</tissue>
    </source>
</reference>
<name>A0A484GJ71_SOUCH</name>
<dbReference type="AlphaFoldDB" id="A0A484GJ71"/>
<comment type="caution">
    <text evidence="2">The sequence shown here is derived from an EMBL/GenBank/DDBJ whole genome shotgun (WGS) entry which is preliminary data.</text>
</comment>
<gene>
    <name evidence="2" type="ORF">DBR06_SOUSAS20510086</name>
</gene>
<dbReference type="Proteomes" id="UP000295264">
    <property type="component" value="Unassembled WGS sequence"/>
</dbReference>
<feature type="compositionally biased region" description="Polar residues" evidence="1">
    <location>
        <begin position="80"/>
        <end position="94"/>
    </location>
</feature>
<evidence type="ECO:0000313" key="3">
    <source>
        <dbReference type="Proteomes" id="UP000295264"/>
    </source>
</evidence>
<keyword evidence="3" id="KW-1185">Reference proteome</keyword>
<accession>A0A484GJ71</accession>
<feature type="region of interest" description="Disordered" evidence="1">
    <location>
        <begin position="52"/>
        <end position="94"/>
    </location>
</feature>
<dbReference type="EMBL" id="QWLN02007406">
    <property type="protein sequence ID" value="TEA35501.1"/>
    <property type="molecule type" value="Genomic_DNA"/>
</dbReference>
<sequence length="94" mass="10232">SSSPDMDFQEENQYDVSVDILPEEDRQMDMHVSLSSFPCSLPQVFSPHCVSSCGQVHTEEGPPESSESPAQLRQDPLTGSGDSLPSCTTEDSIK</sequence>
<feature type="non-terminal residue" evidence="2">
    <location>
        <position position="1"/>
    </location>
</feature>
<evidence type="ECO:0000256" key="1">
    <source>
        <dbReference type="SAM" id="MobiDB-lite"/>
    </source>
</evidence>
<protein>
    <submittedName>
        <fullName evidence="2">Uncharacterized protein</fullName>
    </submittedName>
</protein>
<organism evidence="2 3">
    <name type="scientific">Sousa chinensis</name>
    <name type="common">Indo-pacific humpbacked dolphin</name>
    <name type="synonym">Steno chinensis</name>
    <dbReference type="NCBI Taxonomy" id="103600"/>
    <lineage>
        <taxon>Eukaryota</taxon>
        <taxon>Metazoa</taxon>
        <taxon>Chordata</taxon>
        <taxon>Craniata</taxon>
        <taxon>Vertebrata</taxon>
        <taxon>Euteleostomi</taxon>
        <taxon>Mammalia</taxon>
        <taxon>Eutheria</taxon>
        <taxon>Laurasiatheria</taxon>
        <taxon>Artiodactyla</taxon>
        <taxon>Whippomorpha</taxon>
        <taxon>Cetacea</taxon>
        <taxon>Odontoceti</taxon>
        <taxon>Delphinidae</taxon>
        <taxon>Sousa</taxon>
    </lineage>
</organism>
<proteinExistence type="predicted"/>
<evidence type="ECO:0000313" key="2">
    <source>
        <dbReference type="EMBL" id="TEA35501.1"/>
    </source>
</evidence>